<feature type="compositionally biased region" description="Low complexity" evidence="1">
    <location>
        <begin position="379"/>
        <end position="392"/>
    </location>
</feature>
<accession>A0AAD5TQA0</accession>
<reference evidence="2" key="1">
    <citation type="submission" date="2020-05" db="EMBL/GenBank/DDBJ databases">
        <title>Phylogenomic resolution of chytrid fungi.</title>
        <authorList>
            <person name="Stajich J.E."/>
            <person name="Amses K."/>
            <person name="Simmons R."/>
            <person name="Seto K."/>
            <person name="Myers J."/>
            <person name="Bonds A."/>
            <person name="Quandt C.A."/>
            <person name="Barry K."/>
            <person name="Liu P."/>
            <person name="Grigoriev I."/>
            <person name="Longcore J.E."/>
            <person name="James T.Y."/>
        </authorList>
    </citation>
    <scope>NUCLEOTIDE SEQUENCE</scope>
    <source>
        <strain evidence="2">JEL0379</strain>
    </source>
</reference>
<feature type="region of interest" description="Disordered" evidence="1">
    <location>
        <begin position="295"/>
        <end position="315"/>
    </location>
</feature>
<dbReference type="EMBL" id="JADGJQ010000005">
    <property type="protein sequence ID" value="KAJ3183876.1"/>
    <property type="molecule type" value="Genomic_DNA"/>
</dbReference>
<evidence type="ECO:0000256" key="1">
    <source>
        <dbReference type="SAM" id="MobiDB-lite"/>
    </source>
</evidence>
<feature type="compositionally biased region" description="Basic and acidic residues" evidence="1">
    <location>
        <begin position="339"/>
        <end position="353"/>
    </location>
</feature>
<dbReference type="AlphaFoldDB" id="A0AAD5TQA0"/>
<dbReference type="Proteomes" id="UP001212152">
    <property type="component" value="Unassembled WGS sequence"/>
</dbReference>
<comment type="caution">
    <text evidence="2">The sequence shown here is derived from an EMBL/GenBank/DDBJ whole genome shotgun (WGS) entry which is preliminary data.</text>
</comment>
<feature type="region of interest" description="Disordered" evidence="1">
    <location>
        <begin position="333"/>
        <end position="392"/>
    </location>
</feature>
<dbReference type="PANTHER" id="PTHR36649">
    <property type="entry name" value="UBIQUITIN-LIKE DOMAIN-CONTAINING PROTEIN"/>
    <property type="match status" value="1"/>
</dbReference>
<evidence type="ECO:0000313" key="3">
    <source>
        <dbReference type="Proteomes" id="UP001212152"/>
    </source>
</evidence>
<evidence type="ECO:0000313" key="2">
    <source>
        <dbReference type="EMBL" id="KAJ3183876.1"/>
    </source>
</evidence>
<feature type="compositionally biased region" description="Basic and acidic residues" evidence="1">
    <location>
        <begin position="364"/>
        <end position="378"/>
    </location>
</feature>
<protein>
    <submittedName>
        <fullName evidence="2">Uncharacterized protein</fullName>
    </submittedName>
</protein>
<sequence length="787" mass="83977">MGSSDMHASAGVVPEGGGSARARSRPDPRHTNADGARPAPSDSSKPHKRGRTDADLVNDADDAGAASYKKNKRDLGQGDVDGPAVEGPRKLSSVAAAAPTSTTSRELSASASTDSDLSILPHYHDDPHAHHSAPFVDPTTNAPSPILPPVLQLPDTPSATYIKHALHTPAIIPGVTQPHATLCNLLKPLNEPPLVPHVRARRAAASYKRRKPQQHFPPAKPPFLPERSLVSAAALAVSATSSYRGTGNGVPMQGTPFPAFLQQVTPRTQVTAGLAQLNPVSARFIDRDWWTGSASAQSETAPPVDSHHEEHHNDSATTVAAAAAAAALIAAGASSSGSRHSESPHDVHGKSDEYSITPPSEWAPEPHSDHDLHHHGPHADTSSEGSGAAGQASMVDLPPATLAGLPSDSRDLLGILLLAANGSNKKRTAGKKDGFAPAAAETKNIVRATTNTETTDTALVVAVASVTSETSETDEMPPKRKTMTTTLEALAEVSPTASRYQLRSRGPALALDLDSVPKITQQKMKPQPPATVVVSWTVNGSSKEIEVAELKKRIADRDPTHQPIVRMSHNRNEWANDAAVLLDHVKHILAAAATPSPTIQQPRVVVDFLPDLKLFPFLPLELLEPQWDRHYTIEDARGSAERGGVSYTRPGGWMRFGLRVKGKYSDDKWLGPPGPRDTSDKDEWFVTYHGTAHQSATSIARQGYNTGTVWSSTSIADTGSYSCKGPYFPSKGKQGYAVVMQNRVSKKHAISQGGAIYTAPQRNIRPYAILISATPIYASNRYPYGYY</sequence>
<organism evidence="2 3">
    <name type="scientific">Geranomyces variabilis</name>
    <dbReference type="NCBI Taxonomy" id="109894"/>
    <lineage>
        <taxon>Eukaryota</taxon>
        <taxon>Fungi</taxon>
        <taxon>Fungi incertae sedis</taxon>
        <taxon>Chytridiomycota</taxon>
        <taxon>Chytridiomycota incertae sedis</taxon>
        <taxon>Chytridiomycetes</taxon>
        <taxon>Spizellomycetales</taxon>
        <taxon>Powellomycetaceae</taxon>
        <taxon>Geranomyces</taxon>
    </lineage>
</organism>
<gene>
    <name evidence="2" type="ORF">HDU87_005992</name>
</gene>
<feature type="compositionally biased region" description="Low complexity" evidence="1">
    <location>
        <begin position="92"/>
        <end position="118"/>
    </location>
</feature>
<feature type="compositionally biased region" description="Basic and acidic residues" evidence="1">
    <location>
        <begin position="305"/>
        <end position="314"/>
    </location>
</feature>
<name>A0AAD5TQA0_9FUNG</name>
<keyword evidence="3" id="KW-1185">Reference proteome</keyword>
<dbReference type="PANTHER" id="PTHR36649:SF28">
    <property type="entry name" value="UBIQUITIN-LIKE DOMAIN-CONTAINING PROTEIN"/>
    <property type="match status" value="1"/>
</dbReference>
<feature type="region of interest" description="Disordered" evidence="1">
    <location>
        <begin position="1"/>
        <end position="143"/>
    </location>
</feature>
<proteinExistence type="predicted"/>